<gene>
    <name evidence="1" type="ORF">RN001_004345</name>
</gene>
<comment type="caution">
    <text evidence="1">The sequence shown here is derived from an EMBL/GenBank/DDBJ whole genome shotgun (WGS) entry which is preliminary data.</text>
</comment>
<keyword evidence="2" id="KW-1185">Reference proteome</keyword>
<evidence type="ECO:0000313" key="2">
    <source>
        <dbReference type="Proteomes" id="UP001353858"/>
    </source>
</evidence>
<name>A0AAN7SA23_9COLE</name>
<reference evidence="2" key="1">
    <citation type="submission" date="2023-01" db="EMBL/GenBank/DDBJ databases">
        <title>Key to firefly adult light organ development and bioluminescence: homeobox transcription factors regulate luciferase expression and transportation to peroxisome.</title>
        <authorList>
            <person name="Fu X."/>
        </authorList>
    </citation>
    <scope>NUCLEOTIDE SEQUENCE [LARGE SCALE GENOMIC DNA]</scope>
</reference>
<sequence>MTDEQLQTLIANIRAPIQNANSPDLTFQQNSRNFSKCFSRFSGNKTEDCDAFIDAITVYKDCLNITDENAIKGLSMLLDGHSATWWHALKSLRHAFGYNKPPYQIFRELFSKEQGDKEPTDIFVANARSLLSRLPVYSELHEVHKLF</sequence>
<proteinExistence type="predicted"/>
<dbReference type="EMBL" id="JARPUR010000002">
    <property type="protein sequence ID" value="KAK4881026.1"/>
    <property type="molecule type" value="Genomic_DNA"/>
</dbReference>
<protein>
    <submittedName>
        <fullName evidence="1">Uncharacterized protein</fullName>
    </submittedName>
</protein>
<evidence type="ECO:0000313" key="1">
    <source>
        <dbReference type="EMBL" id="KAK4881026.1"/>
    </source>
</evidence>
<organism evidence="1 2">
    <name type="scientific">Aquatica leii</name>
    <dbReference type="NCBI Taxonomy" id="1421715"/>
    <lineage>
        <taxon>Eukaryota</taxon>
        <taxon>Metazoa</taxon>
        <taxon>Ecdysozoa</taxon>
        <taxon>Arthropoda</taxon>
        <taxon>Hexapoda</taxon>
        <taxon>Insecta</taxon>
        <taxon>Pterygota</taxon>
        <taxon>Neoptera</taxon>
        <taxon>Endopterygota</taxon>
        <taxon>Coleoptera</taxon>
        <taxon>Polyphaga</taxon>
        <taxon>Elateriformia</taxon>
        <taxon>Elateroidea</taxon>
        <taxon>Lampyridae</taxon>
        <taxon>Luciolinae</taxon>
        <taxon>Aquatica</taxon>
    </lineage>
</organism>
<accession>A0AAN7SA23</accession>
<dbReference type="AlphaFoldDB" id="A0AAN7SA23"/>
<dbReference type="Proteomes" id="UP001353858">
    <property type="component" value="Unassembled WGS sequence"/>
</dbReference>